<dbReference type="Gene3D" id="3.40.50.300">
    <property type="entry name" value="P-loop containing nucleotide triphosphate hydrolases"/>
    <property type="match status" value="1"/>
</dbReference>
<keyword evidence="3 5" id="KW-0067">ATP-binding</keyword>
<evidence type="ECO:0000313" key="5">
    <source>
        <dbReference type="EMBL" id="SIT78483.1"/>
    </source>
</evidence>
<dbReference type="InterPro" id="IPR051120">
    <property type="entry name" value="ABC_AA/LPS_Transport"/>
</dbReference>
<dbReference type="EMBL" id="FTPS01000001">
    <property type="protein sequence ID" value="SIT78483.1"/>
    <property type="molecule type" value="Genomic_DNA"/>
</dbReference>
<dbReference type="Pfam" id="PF00005">
    <property type="entry name" value="ABC_tran"/>
    <property type="match status" value="1"/>
</dbReference>
<evidence type="ECO:0000256" key="3">
    <source>
        <dbReference type="ARBA" id="ARBA00022840"/>
    </source>
</evidence>
<feature type="domain" description="ABC transporter" evidence="4">
    <location>
        <begin position="17"/>
        <end position="265"/>
    </location>
</feature>
<keyword evidence="2" id="KW-0547">Nucleotide-binding</keyword>
<dbReference type="InterPro" id="IPR003593">
    <property type="entry name" value="AAA+_ATPase"/>
</dbReference>
<dbReference type="InterPro" id="IPR003439">
    <property type="entry name" value="ABC_transporter-like_ATP-bd"/>
</dbReference>
<accession>A0A1R3WPE2</accession>
<dbReference type="PANTHER" id="PTHR45772:SF9">
    <property type="entry name" value="CONSERVED COMPONENT OF ABC TRANSPORTER FOR NATURAL AMINO ACIDS"/>
    <property type="match status" value="1"/>
</dbReference>
<dbReference type="FunFam" id="3.40.50.300:FF:000421">
    <property type="entry name" value="Branched-chain amino acid ABC transporter ATP-binding protein"/>
    <property type="match status" value="1"/>
</dbReference>
<name>A0A1R3WPE2_9RHOB</name>
<evidence type="ECO:0000256" key="1">
    <source>
        <dbReference type="ARBA" id="ARBA00022448"/>
    </source>
</evidence>
<evidence type="ECO:0000259" key="4">
    <source>
        <dbReference type="PROSITE" id="PS50893"/>
    </source>
</evidence>
<dbReference type="InterPro" id="IPR032823">
    <property type="entry name" value="BCA_ABC_TP_C"/>
</dbReference>
<keyword evidence="6" id="KW-1185">Reference proteome</keyword>
<dbReference type="RefSeq" id="WP_076648131.1">
    <property type="nucleotide sequence ID" value="NZ_FTPS01000001.1"/>
</dbReference>
<organism evidence="5 6">
    <name type="scientific">Pontibaca methylaminivorans</name>
    <dbReference type="NCBI Taxonomy" id="515897"/>
    <lineage>
        <taxon>Bacteria</taxon>
        <taxon>Pseudomonadati</taxon>
        <taxon>Pseudomonadota</taxon>
        <taxon>Alphaproteobacteria</taxon>
        <taxon>Rhodobacterales</taxon>
        <taxon>Roseobacteraceae</taxon>
        <taxon>Pontibaca</taxon>
    </lineage>
</organism>
<dbReference type="SUPFAM" id="SSF52540">
    <property type="entry name" value="P-loop containing nucleoside triphosphate hydrolases"/>
    <property type="match status" value="1"/>
</dbReference>
<dbReference type="OrthoDB" id="9806149at2"/>
<dbReference type="InterPro" id="IPR017871">
    <property type="entry name" value="ABC_transporter-like_CS"/>
</dbReference>
<dbReference type="GO" id="GO:0016887">
    <property type="term" value="F:ATP hydrolysis activity"/>
    <property type="evidence" value="ECO:0007669"/>
    <property type="project" value="InterPro"/>
</dbReference>
<sequence length="282" mass="31493">MQHETANQHAGARPPVLEVRDLRKKFGGLRALDGCSLSVEEGTITGLIGPNGAGKTTLFNAITGFFRPDSGRVLTDGHDITSLPPHRVFRRGICRTFQIPREHGTMTVLENLMLVAPDQAGERFWNCWFRPGLVRRQEREIRDRAMEVLEFVDLARLSDEYAGRLSGGQKKLLELARTLMARPRLVLLDEPAAGVNRTLMKKLAENIEYLRRERGITFLLIEHDMDLVMHLCDPVIVMSEGRHLMQGHPEDVRSDPRVLEAYLGGQYGARDGGGNGGRHGAA</sequence>
<gene>
    <name evidence="5" type="ORF">SAMN05421849_0967</name>
</gene>
<dbReference type="GO" id="GO:0005886">
    <property type="term" value="C:plasma membrane"/>
    <property type="evidence" value="ECO:0007669"/>
    <property type="project" value="TreeGrafter"/>
</dbReference>
<dbReference type="PANTHER" id="PTHR45772">
    <property type="entry name" value="CONSERVED COMPONENT OF ABC TRANSPORTER FOR NATURAL AMINO ACIDS-RELATED"/>
    <property type="match status" value="1"/>
</dbReference>
<dbReference type="InterPro" id="IPR027417">
    <property type="entry name" value="P-loop_NTPase"/>
</dbReference>
<dbReference type="PROSITE" id="PS50893">
    <property type="entry name" value="ABC_TRANSPORTER_2"/>
    <property type="match status" value="1"/>
</dbReference>
<dbReference type="CDD" id="cd03219">
    <property type="entry name" value="ABC_Mj1267_LivG_branched"/>
    <property type="match status" value="1"/>
</dbReference>
<dbReference type="STRING" id="515897.SAMN05421849_0967"/>
<dbReference type="SMART" id="SM00382">
    <property type="entry name" value="AAA"/>
    <property type="match status" value="1"/>
</dbReference>
<dbReference type="AlphaFoldDB" id="A0A1R3WPE2"/>
<evidence type="ECO:0000313" key="6">
    <source>
        <dbReference type="Proteomes" id="UP000192455"/>
    </source>
</evidence>
<dbReference type="Pfam" id="PF12399">
    <property type="entry name" value="BCA_ABC_TP_C"/>
    <property type="match status" value="1"/>
</dbReference>
<proteinExistence type="predicted"/>
<dbReference type="PROSITE" id="PS00211">
    <property type="entry name" value="ABC_TRANSPORTER_1"/>
    <property type="match status" value="1"/>
</dbReference>
<dbReference type="GO" id="GO:0005524">
    <property type="term" value="F:ATP binding"/>
    <property type="evidence" value="ECO:0007669"/>
    <property type="project" value="UniProtKB-KW"/>
</dbReference>
<dbReference type="Proteomes" id="UP000192455">
    <property type="component" value="Unassembled WGS sequence"/>
</dbReference>
<protein>
    <submittedName>
        <fullName evidence="5">Amino acid/amide ABC transporter ATP-binding protein 1, HAAT family</fullName>
    </submittedName>
</protein>
<keyword evidence="1" id="KW-0813">Transport</keyword>
<reference evidence="5 6" key="1">
    <citation type="submission" date="2017-01" db="EMBL/GenBank/DDBJ databases">
        <authorList>
            <person name="Mah S.A."/>
            <person name="Swanson W.J."/>
            <person name="Moy G.W."/>
            <person name="Vacquier V.D."/>
        </authorList>
    </citation>
    <scope>NUCLEOTIDE SEQUENCE [LARGE SCALE GENOMIC DNA]</scope>
    <source>
        <strain evidence="5 6">DSM 21219</strain>
    </source>
</reference>
<evidence type="ECO:0000256" key="2">
    <source>
        <dbReference type="ARBA" id="ARBA00022741"/>
    </source>
</evidence>